<evidence type="ECO:0000256" key="1">
    <source>
        <dbReference type="ARBA" id="ARBA00022553"/>
    </source>
</evidence>
<evidence type="ECO:0000313" key="4">
    <source>
        <dbReference type="EMBL" id="QBQ37526.1"/>
    </source>
</evidence>
<reference evidence="4 5" key="1">
    <citation type="submission" date="2019-03" db="EMBL/GenBank/DDBJ databases">
        <title>Draft Genome Sequences of Six Type Strains of the Genus Massilia.</title>
        <authorList>
            <person name="Miess H."/>
            <person name="Frediansyhah A."/>
            <person name="Gross H."/>
        </authorList>
    </citation>
    <scope>NUCLEOTIDE SEQUENCE [LARGE SCALE GENOMIC DNA]</scope>
    <source>
        <strain evidence="4 5">DSM 17505</strain>
    </source>
</reference>
<keyword evidence="1 2" id="KW-0597">Phosphoprotein</keyword>
<organism evidence="4 5">
    <name type="scientific">Pseudoduganella plicata</name>
    <dbReference type="NCBI Taxonomy" id="321984"/>
    <lineage>
        <taxon>Bacteria</taxon>
        <taxon>Pseudomonadati</taxon>
        <taxon>Pseudomonadota</taxon>
        <taxon>Betaproteobacteria</taxon>
        <taxon>Burkholderiales</taxon>
        <taxon>Oxalobacteraceae</taxon>
        <taxon>Telluria group</taxon>
        <taxon>Pseudoduganella</taxon>
    </lineage>
</organism>
<proteinExistence type="predicted"/>
<evidence type="ECO:0000256" key="2">
    <source>
        <dbReference type="PROSITE-ProRule" id="PRU00169"/>
    </source>
</evidence>
<dbReference type="RefSeq" id="WP_134386008.1">
    <property type="nucleotide sequence ID" value="NZ_CP038026.1"/>
</dbReference>
<dbReference type="Proteomes" id="UP000294359">
    <property type="component" value="Chromosome"/>
</dbReference>
<sequence>MLVVEDDEEVRLSVVANLSELGYRVLHAADGESGLQILKDGPRIDLLFTDVVMPGSVTGPELAVQAKLVQPNLAILFTSGYTRDALTTDGRLQEGVQLLSKPYDQKQLAQRVRQVLAA</sequence>
<feature type="domain" description="Response regulatory" evidence="3">
    <location>
        <begin position="1"/>
        <end position="116"/>
    </location>
</feature>
<dbReference type="InterPro" id="IPR011006">
    <property type="entry name" value="CheY-like_superfamily"/>
</dbReference>
<name>A0ABX5SAY1_9BURK</name>
<dbReference type="EMBL" id="CP038026">
    <property type="protein sequence ID" value="QBQ37526.1"/>
    <property type="molecule type" value="Genomic_DNA"/>
</dbReference>
<dbReference type="SMART" id="SM00448">
    <property type="entry name" value="REC"/>
    <property type="match status" value="1"/>
</dbReference>
<dbReference type="Gene3D" id="3.40.50.2300">
    <property type="match status" value="1"/>
</dbReference>
<dbReference type="Pfam" id="PF00072">
    <property type="entry name" value="Response_reg"/>
    <property type="match status" value="1"/>
</dbReference>
<evidence type="ECO:0000313" key="5">
    <source>
        <dbReference type="Proteomes" id="UP000294359"/>
    </source>
</evidence>
<keyword evidence="5" id="KW-1185">Reference proteome</keyword>
<protein>
    <submittedName>
        <fullName evidence="4">Response regulator</fullName>
    </submittedName>
</protein>
<dbReference type="PROSITE" id="PS50110">
    <property type="entry name" value="RESPONSE_REGULATORY"/>
    <property type="match status" value="1"/>
</dbReference>
<gene>
    <name evidence="4" type="ORF">E1742_16140</name>
</gene>
<dbReference type="InterPro" id="IPR001789">
    <property type="entry name" value="Sig_transdc_resp-reg_receiver"/>
</dbReference>
<dbReference type="PANTHER" id="PTHR44591:SF21">
    <property type="entry name" value="TWO-COMPONENT RESPONSE REGULATOR"/>
    <property type="match status" value="1"/>
</dbReference>
<dbReference type="SUPFAM" id="SSF52172">
    <property type="entry name" value="CheY-like"/>
    <property type="match status" value="1"/>
</dbReference>
<accession>A0ABX5SAY1</accession>
<feature type="modified residue" description="4-aspartylphosphate" evidence="2">
    <location>
        <position position="50"/>
    </location>
</feature>
<dbReference type="InterPro" id="IPR050595">
    <property type="entry name" value="Bact_response_regulator"/>
</dbReference>
<evidence type="ECO:0000259" key="3">
    <source>
        <dbReference type="PROSITE" id="PS50110"/>
    </source>
</evidence>
<dbReference type="PANTHER" id="PTHR44591">
    <property type="entry name" value="STRESS RESPONSE REGULATOR PROTEIN 1"/>
    <property type="match status" value="1"/>
</dbReference>